<evidence type="ECO:0000313" key="6">
    <source>
        <dbReference type="EMBL" id="RDE10472.1"/>
    </source>
</evidence>
<feature type="disulfide bond" description="Redox-active" evidence="4">
    <location>
        <begin position="82"/>
        <end position="86"/>
    </location>
</feature>
<proteinExistence type="inferred from homology"/>
<dbReference type="InterPro" id="IPR036249">
    <property type="entry name" value="Thioredoxin-like_sf"/>
</dbReference>
<comment type="caution">
    <text evidence="6">The sequence shown here is derived from an EMBL/GenBank/DDBJ whole genome shotgun (WGS) entry which is preliminary data.</text>
</comment>
<keyword evidence="7" id="KW-1185">Reference proteome</keyword>
<gene>
    <name evidence="6" type="ORF">DVH29_00530</name>
</gene>
<evidence type="ECO:0000256" key="1">
    <source>
        <dbReference type="ARBA" id="ARBA00010996"/>
    </source>
</evidence>
<evidence type="ECO:0000256" key="4">
    <source>
        <dbReference type="PIRSR" id="PIRSR603782-2"/>
    </source>
</evidence>
<reference evidence="7" key="1">
    <citation type="submission" date="2018-07" db="EMBL/GenBank/DDBJ databases">
        <authorList>
            <person name="Liu B.-T."/>
            <person name="Du Z."/>
        </authorList>
    </citation>
    <scope>NUCLEOTIDE SEQUENCE [LARGE SCALE GENOMIC DNA]</scope>
    <source>
        <strain evidence="7">XYN52</strain>
    </source>
</reference>
<dbReference type="PANTHER" id="PTHR12151:SF25">
    <property type="entry name" value="LINALOOL DEHYDRATASE_ISOMERASE DOMAIN-CONTAINING PROTEIN"/>
    <property type="match status" value="1"/>
</dbReference>
<dbReference type="Pfam" id="PF02630">
    <property type="entry name" value="SCO1-SenC"/>
    <property type="match status" value="1"/>
</dbReference>
<feature type="binding site" evidence="3">
    <location>
        <position position="86"/>
    </location>
    <ligand>
        <name>Cu cation</name>
        <dbReference type="ChEBI" id="CHEBI:23378"/>
    </ligand>
</feature>
<name>A0A369WAZ2_9HYPH</name>
<accession>A0A369WAZ2</accession>
<dbReference type="RefSeq" id="WP_114644194.1">
    <property type="nucleotide sequence ID" value="NZ_QQNH01000001.1"/>
</dbReference>
<keyword evidence="2 3" id="KW-0186">Copper</keyword>
<feature type="domain" description="Thioredoxin" evidence="5">
    <location>
        <begin position="28"/>
        <end position="206"/>
    </location>
</feature>
<dbReference type="PANTHER" id="PTHR12151">
    <property type="entry name" value="ELECTRON TRANSPORT PROTIN SCO1/SENC FAMILY MEMBER"/>
    <property type="match status" value="1"/>
</dbReference>
<dbReference type="Proteomes" id="UP000253759">
    <property type="component" value="Unassembled WGS sequence"/>
</dbReference>
<keyword evidence="4" id="KW-1015">Disulfide bond</keyword>
<dbReference type="InterPro" id="IPR003782">
    <property type="entry name" value="SCO1/SenC"/>
</dbReference>
<organism evidence="6 7">
    <name type="scientific">Pelagibacterium lacus</name>
    <dbReference type="NCBI Taxonomy" id="2282655"/>
    <lineage>
        <taxon>Bacteria</taxon>
        <taxon>Pseudomonadati</taxon>
        <taxon>Pseudomonadota</taxon>
        <taxon>Alphaproteobacteria</taxon>
        <taxon>Hyphomicrobiales</taxon>
        <taxon>Devosiaceae</taxon>
        <taxon>Pelagibacterium</taxon>
    </lineage>
</organism>
<dbReference type="CDD" id="cd02968">
    <property type="entry name" value="SCO"/>
    <property type="match status" value="1"/>
</dbReference>
<feature type="binding site" evidence="3">
    <location>
        <position position="169"/>
    </location>
    <ligand>
        <name>Cu cation</name>
        <dbReference type="ChEBI" id="CHEBI:23378"/>
    </ligand>
</feature>
<comment type="similarity">
    <text evidence="1">Belongs to the SCO1/2 family.</text>
</comment>
<dbReference type="InterPro" id="IPR013766">
    <property type="entry name" value="Thioredoxin_domain"/>
</dbReference>
<dbReference type="PROSITE" id="PS51352">
    <property type="entry name" value="THIOREDOXIN_2"/>
    <property type="match status" value="1"/>
</dbReference>
<dbReference type="AlphaFoldDB" id="A0A369WAZ2"/>
<dbReference type="Gene3D" id="3.40.30.10">
    <property type="entry name" value="Glutaredoxin"/>
    <property type="match status" value="1"/>
</dbReference>
<dbReference type="SUPFAM" id="SSF52833">
    <property type="entry name" value="Thioredoxin-like"/>
    <property type="match status" value="1"/>
</dbReference>
<dbReference type="OrthoDB" id="9790194at2"/>
<evidence type="ECO:0000256" key="3">
    <source>
        <dbReference type="PIRSR" id="PIRSR603782-1"/>
    </source>
</evidence>
<dbReference type="GO" id="GO:0046872">
    <property type="term" value="F:metal ion binding"/>
    <property type="evidence" value="ECO:0007669"/>
    <property type="project" value="UniProtKB-KW"/>
</dbReference>
<keyword evidence="3" id="KW-0479">Metal-binding</keyword>
<evidence type="ECO:0000313" key="7">
    <source>
        <dbReference type="Proteomes" id="UP000253759"/>
    </source>
</evidence>
<feature type="binding site" evidence="3">
    <location>
        <position position="82"/>
    </location>
    <ligand>
        <name>Cu cation</name>
        <dbReference type="ChEBI" id="CHEBI:23378"/>
    </ligand>
</feature>
<evidence type="ECO:0000259" key="5">
    <source>
        <dbReference type="PROSITE" id="PS51352"/>
    </source>
</evidence>
<sequence>MLKTIRTILWTLVAVAAAGAAWIWYQGMAAPQPAGQSYAQYSQDGQFGAGDYRLVAAGTGETVGDEIFLGRPSLTFFGFTHCPDVCPTTLADIGHWFAELGPDAEAVQAFFVSVDPERDTPEVLADYVGWVDGVTGLTGEPAEVEKAVAAWGVLAEKAPLDGGGYTMNHTASVFLTDAEGRFFGTIAYGENSDTAVAKLRRLIGEG</sequence>
<protein>
    <submittedName>
        <fullName evidence="6">SCO family protein</fullName>
    </submittedName>
</protein>
<evidence type="ECO:0000256" key="2">
    <source>
        <dbReference type="ARBA" id="ARBA00023008"/>
    </source>
</evidence>
<dbReference type="EMBL" id="QQNH01000001">
    <property type="protein sequence ID" value="RDE10472.1"/>
    <property type="molecule type" value="Genomic_DNA"/>
</dbReference>